<protein>
    <submittedName>
        <fullName evidence="3">Carbon-nitrogen hydrolase family protein</fullName>
    </submittedName>
</protein>
<dbReference type="Proteomes" id="UP001629392">
    <property type="component" value="Unassembled WGS sequence"/>
</dbReference>
<sequence length="347" mass="37474">MSYLPIVKVAAAHAAPVFLNKRATVAKAISLIREASHHGAQLVAFPESFIPAFPVWASLWAPIDNHDLFETFAQESLYADGPEITEIAAEAARSGVFVSLGFSERSHASVGCVWNSNVLIDGHGVVVNHHRKLVPTFYEKLVWAAGDGAGLRVVDTPVGRIGGLICGENTNPLARYALIAQGEQIHISSWPALWPTRRPSSGGNFNNVAANRLRAGAHSFEAKAFGIISAGYMDAGMRDYLVARDPNCAAVLDGSPRAATMFVDPTGSPVGDMLSDDEGIAYAEFDLNRCVEPKQFHDVVGYYNRYDVFSLTVNRERQEPVTWSEQATVASAPYAGKEVSVTESALK</sequence>
<comment type="caution">
    <text evidence="3">The sequence shown here is derived from an EMBL/GenBank/DDBJ whole genome shotgun (WGS) entry which is preliminary data.</text>
</comment>
<evidence type="ECO:0000313" key="4">
    <source>
        <dbReference type="Proteomes" id="UP001629392"/>
    </source>
</evidence>
<dbReference type="PANTHER" id="PTHR46044:SF2">
    <property type="entry name" value="CN HYDROLASE DOMAIN-CONTAINING PROTEIN"/>
    <property type="match status" value="1"/>
</dbReference>
<dbReference type="RefSeq" id="WP_408157597.1">
    <property type="nucleotide sequence ID" value="NZ_JAQQCL010000046.1"/>
</dbReference>
<evidence type="ECO:0000313" key="3">
    <source>
        <dbReference type="EMBL" id="MFM0721488.1"/>
    </source>
</evidence>
<dbReference type="Pfam" id="PF00795">
    <property type="entry name" value="CN_hydrolase"/>
    <property type="match status" value="1"/>
</dbReference>
<keyword evidence="3" id="KW-0378">Hydrolase</keyword>
<gene>
    <name evidence="3" type="ORF">PQQ73_34875</name>
</gene>
<dbReference type="PROSITE" id="PS50263">
    <property type="entry name" value="CN_HYDROLASE"/>
    <property type="match status" value="1"/>
</dbReference>
<dbReference type="Gene3D" id="3.60.110.10">
    <property type="entry name" value="Carbon-nitrogen hydrolase"/>
    <property type="match status" value="1"/>
</dbReference>
<proteinExistence type="inferred from homology"/>
<dbReference type="InterPro" id="IPR044149">
    <property type="entry name" value="Nitrilases_CHs"/>
</dbReference>
<dbReference type="PANTHER" id="PTHR46044">
    <property type="entry name" value="NITRILASE"/>
    <property type="match status" value="1"/>
</dbReference>
<dbReference type="GO" id="GO:0016787">
    <property type="term" value="F:hydrolase activity"/>
    <property type="evidence" value="ECO:0007669"/>
    <property type="project" value="UniProtKB-KW"/>
</dbReference>
<dbReference type="InterPro" id="IPR003010">
    <property type="entry name" value="C-N_Hydrolase"/>
</dbReference>
<dbReference type="EMBL" id="JAQQCL010000046">
    <property type="protein sequence ID" value="MFM0721488.1"/>
    <property type="molecule type" value="Genomic_DNA"/>
</dbReference>
<dbReference type="CDD" id="cd07564">
    <property type="entry name" value="nitrilases_CHs"/>
    <property type="match status" value="1"/>
</dbReference>
<name>A0ABW9ER90_9BURK</name>
<evidence type="ECO:0000259" key="2">
    <source>
        <dbReference type="PROSITE" id="PS50263"/>
    </source>
</evidence>
<keyword evidence="4" id="KW-1185">Reference proteome</keyword>
<dbReference type="SUPFAM" id="SSF56317">
    <property type="entry name" value="Carbon-nitrogen hydrolase"/>
    <property type="match status" value="1"/>
</dbReference>
<feature type="domain" description="CN hydrolase" evidence="2">
    <location>
        <begin position="7"/>
        <end position="287"/>
    </location>
</feature>
<reference evidence="3 4" key="1">
    <citation type="journal article" date="2024" name="Chem. Sci.">
        <title>Discovery of megapolipeptins by genome mining of a Burkholderiales bacteria collection.</title>
        <authorList>
            <person name="Paulo B.S."/>
            <person name="Recchia M.J.J."/>
            <person name="Lee S."/>
            <person name="Fergusson C.H."/>
            <person name="Romanowski S.B."/>
            <person name="Hernandez A."/>
            <person name="Krull N."/>
            <person name="Liu D.Y."/>
            <person name="Cavanagh H."/>
            <person name="Bos A."/>
            <person name="Gray C.A."/>
            <person name="Murphy B.T."/>
            <person name="Linington R.G."/>
            <person name="Eustaquio A.S."/>
        </authorList>
    </citation>
    <scope>NUCLEOTIDE SEQUENCE [LARGE SCALE GENOMIC DNA]</scope>
    <source>
        <strain evidence="3 4">RL17-350-BIC-E</strain>
    </source>
</reference>
<organism evidence="3 4">
    <name type="scientific">Paraburkholderia strydomiana</name>
    <dbReference type="NCBI Taxonomy" id="1245417"/>
    <lineage>
        <taxon>Bacteria</taxon>
        <taxon>Pseudomonadati</taxon>
        <taxon>Pseudomonadota</taxon>
        <taxon>Betaproteobacteria</taxon>
        <taxon>Burkholderiales</taxon>
        <taxon>Burkholderiaceae</taxon>
        <taxon>Paraburkholderia</taxon>
    </lineage>
</organism>
<dbReference type="InterPro" id="IPR036526">
    <property type="entry name" value="C-N_Hydrolase_sf"/>
</dbReference>
<evidence type="ECO:0000256" key="1">
    <source>
        <dbReference type="ARBA" id="ARBA00008129"/>
    </source>
</evidence>
<accession>A0ABW9ER90</accession>
<comment type="similarity">
    <text evidence="1">Belongs to the carbon-nitrogen hydrolase superfamily. Nitrilase family.</text>
</comment>